<evidence type="ECO:0000256" key="3">
    <source>
        <dbReference type="ARBA" id="ARBA00022692"/>
    </source>
</evidence>
<keyword evidence="8" id="KW-0807">Transducer</keyword>
<dbReference type="PROSITE" id="PS50262">
    <property type="entry name" value="G_PROTEIN_RECEP_F1_2"/>
    <property type="match status" value="1"/>
</dbReference>
<feature type="transmembrane region" description="Helical" evidence="10">
    <location>
        <begin position="54"/>
        <end position="79"/>
    </location>
</feature>
<evidence type="ECO:0000256" key="4">
    <source>
        <dbReference type="ARBA" id="ARBA00022989"/>
    </source>
</evidence>
<feature type="transmembrane region" description="Helical" evidence="10">
    <location>
        <begin position="99"/>
        <end position="117"/>
    </location>
</feature>
<dbReference type="PANTHER" id="PTHR24228:SF72">
    <property type="entry name" value="G-PROTEIN COUPLED RECEPTORS FAMILY 1 PROFILE DOMAIN-CONTAINING PROTEIN"/>
    <property type="match status" value="1"/>
</dbReference>
<keyword evidence="3 10" id="KW-0812">Transmembrane</keyword>
<reference evidence="12" key="2">
    <citation type="submission" date="2021-01" db="UniProtKB">
        <authorList>
            <consortium name="EnsemblMetazoa"/>
        </authorList>
    </citation>
    <scope>IDENTIFICATION</scope>
</reference>
<name>A0A7M7G1D3_STRPU</name>
<dbReference type="OMA" id="TCHQAND"/>
<feature type="transmembrane region" description="Helical" evidence="10">
    <location>
        <begin position="336"/>
        <end position="357"/>
    </location>
</feature>
<proteinExistence type="predicted"/>
<keyword evidence="2" id="KW-1003">Cell membrane</keyword>
<dbReference type="OrthoDB" id="10203432at2759"/>
<organism evidence="12 13">
    <name type="scientific">Strongylocentrotus purpuratus</name>
    <name type="common">Purple sea urchin</name>
    <dbReference type="NCBI Taxonomy" id="7668"/>
    <lineage>
        <taxon>Eukaryota</taxon>
        <taxon>Metazoa</taxon>
        <taxon>Echinodermata</taxon>
        <taxon>Eleutherozoa</taxon>
        <taxon>Echinozoa</taxon>
        <taxon>Echinoidea</taxon>
        <taxon>Euechinoidea</taxon>
        <taxon>Echinacea</taxon>
        <taxon>Camarodonta</taxon>
        <taxon>Echinidea</taxon>
        <taxon>Strongylocentrotidae</taxon>
        <taxon>Strongylocentrotus</taxon>
    </lineage>
</organism>
<dbReference type="Pfam" id="PF00001">
    <property type="entry name" value="7tm_1"/>
    <property type="match status" value="1"/>
</dbReference>
<dbReference type="InParanoid" id="A0A7M7G1D3"/>
<reference evidence="13" key="1">
    <citation type="submission" date="2015-02" db="EMBL/GenBank/DDBJ databases">
        <title>Genome sequencing for Strongylocentrotus purpuratus.</title>
        <authorList>
            <person name="Murali S."/>
            <person name="Liu Y."/>
            <person name="Vee V."/>
            <person name="English A."/>
            <person name="Wang M."/>
            <person name="Skinner E."/>
            <person name="Han Y."/>
            <person name="Muzny D.M."/>
            <person name="Worley K.C."/>
            <person name="Gibbs R.A."/>
        </authorList>
    </citation>
    <scope>NUCLEOTIDE SEQUENCE</scope>
</reference>
<dbReference type="Gene3D" id="1.20.1070.10">
    <property type="entry name" value="Rhodopsin 7-helix transmembrane proteins"/>
    <property type="match status" value="2"/>
</dbReference>
<evidence type="ECO:0000256" key="2">
    <source>
        <dbReference type="ARBA" id="ARBA00022475"/>
    </source>
</evidence>
<keyword evidence="6 10" id="KW-0472">Membrane</keyword>
<dbReference type="GO" id="GO:0004930">
    <property type="term" value="F:G protein-coupled receptor activity"/>
    <property type="evidence" value="ECO:0007669"/>
    <property type="project" value="UniProtKB-KW"/>
</dbReference>
<evidence type="ECO:0000256" key="10">
    <source>
        <dbReference type="SAM" id="Phobius"/>
    </source>
</evidence>
<dbReference type="GeneID" id="762585"/>
<keyword evidence="4 10" id="KW-1133">Transmembrane helix</keyword>
<dbReference type="GO" id="GO:0007186">
    <property type="term" value="P:G protein-coupled receptor signaling pathway"/>
    <property type="evidence" value="ECO:0000318"/>
    <property type="project" value="GO_Central"/>
</dbReference>
<dbReference type="AlphaFoldDB" id="A0A7M7G1D3"/>
<accession>A0A7M7G1D3</accession>
<feature type="transmembrane region" description="Helical" evidence="10">
    <location>
        <begin position="306"/>
        <end position="330"/>
    </location>
</feature>
<evidence type="ECO:0000256" key="8">
    <source>
        <dbReference type="ARBA" id="ARBA00023224"/>
    </source>
</evidence>
<sequence>MTTRESSAVDVHRELGEYEKLSAAIAYIVIAALGISGNSLVIVAVALSRKLQTITSIFVVALAITDLLTAILQIVQAIVLLSTSTSTLLQDVCRVTAAVNFNLLGYSVITLALIALYRMQVVTKKPASHFKVTQCKSRGRDVCSTDKGTIMAACNPISEIRRVESEQAQRTGQPEILPTIIGKLSDVPLANRFTTLSSDEASSTSNTDRKTPTKQTAQASFDVSISRSAPTPIIPLVPTTVYLDESEQPGMIMDDDKLSGSRLSSATTAPSTCPHNQHIFLKKPTGGKIKRNVHHRENPMNAESRITLNMLLLVVTFFACMTPSIILLFVPGDQAHSWISFLILFSNCCWNPMIYAWKHPDFKHTFGCIVRGKFCRIRDPVPWLRRRIIQN</sequence>
<dbReference type="PANTHER" id="PTHR24228">
    <property type="entry name" value="B2 BRADYKININ RECEPTOR/ANGIOTENSIN II RECEPTOR"/>
    <property type="match status" value="1"/>
</dbReference>
<comment type="subcellular location">
    <subcellularLocation>
        <location evidence="1">Cell membrane</location>
        <topology evidence="1">Multi-pass membrane protein</topology>
    </subcellularLocation>
</comment>
<dbReference type="SUPFAM" id="SSF81321">
    <property type="entry name" value="Family A G protein-coupled receptor-like"/>
    <property type="match status" value="2"/>
</dbReference>
<dbReference type="RefSeq" id="XP_001198271.1">
    <property type="nucleotide sequence ID" value="XM_001198271.1"/>
</dbReference>
<evidence type="ECO:0000256" key="6">
    <source>
        <dbReference type="ARBA" id="ARBA00023136"/>
    </source>
</evidence>
<dbReference type="GO" id="GO:0005886">
    <property type="term" value="C:plasma membrane"/>
    <property type="evidence" value="ECO:0007669"/>
    <property type="project" value="UniProtKB-SubCell"/>
</dbReference>
<keyword evidence="7" id="KW-0675">Receptor</keyword>
<evidence type="ECO:0000256" key="1">
    <source>
        <dbReference type="ARBA" id="ARBA00004651"/>
    </source>
</evidence>
<dbReference type="EnsemblMetazoa" id="XM_001198271">
    <property type="protein sequence ID" value="XP_001198271"/>
    <property type="gene ID" value="LOC762585"/>
</dbReference>
<evidence type="ECO:0000256" key="5">
    <source>
        <dbReference type="ARBA" id="ARBA00023040"/>
    </source>
</evidence>
<evidence type="ECO:0000313" key="12">
    <source>
        <dbReference type="EnsemblMetazoa" id="XP_001198271"/>
    </source>
</evidence>
<dbReference type="InterPro" id="IPR017452">
    <property type="entry name" value="GPCR_Rhodpsn_7TM"/>
</dbReference>
<feature type="region of interest" description="Disordered" evidence="9">
    <location>
        <begin position="195"/>
        <end position="221"/>
    </location>
</feature>
<dbReference type="KEGG" id="spu:762585"/>
<dbReference type="CDD" id="cd00637">
    <property type="entry name" value="7tm_classA_rhodopsin-like"/>
    <property type="match status" value="1"/>
</dbReference>
<feature type="domain" description="G-protein coupled receptors family 1 profile" evidence="11">
    <location>
        <begin position="37"/>
        <end position="126"/>
    </location>
</feature>
<evidence type="ECO:0000256" key="7">
    <source>
        <dbReference type="ARBA" id="ARBA00023170"/>
    </source>
</evidence>
<evidence type="ECO:0000256" key="9">
    <source>
        <dbReference type="SAM" id="MobiDB-lite"/>
    </source>
</evidence>
<keyword evidence="13" id="KW-1185">Reference proteome</keyword>
<dbReference type="SMART" id="SM01381">
    <property type="entry name" value="7TM_GPCR_Srsx"/>
    <property type="match status" value="1"/>
</dbReference>
<dbReference type="Proteomes" id="UP000007110">
    <property type="component" value="Unassembled WGS sequence"/>
</dbReference>
<keyword evidence="5" id="KW-0297">G-protein coupled receptor</keyword>
<evidence type="ECO:0000259" key="11">
    <source>
        <dbReference type="PROSITE" id="PS50262"/>
    </source>
</evidence>
<protein>
    <recommendedName>
        <fullName evidence="11">G-protein coupled receptors family 1 profile domain-containing protein</fullName>
    </recommendedName>
</protein>
<evidence type="ECO:0000313" key="13">
    <source>
        <dbReference type="Proteomes" id="UP000007110"/>
    </source>
</evidence>
<feature type="compositionally biased region" description="Polar residues" evidence="9">
    <location>
        <begin position="195"/>
        <end position="206"/>
    </location>
</feature>
<dbReference type="InterPro" id="IPR000276">
    <property type="entry name" value="GPCR_Rhodpsn"/>
</dbReference>
<feature type="transmembrane region" description="Helical" evidence="10">
    <location>
        <begin position="24"/>
        <end position="47"/>
    </location>
</feature>
<dbReference type="PRINTS" id="PR00237">
    <property type="entry name" value="GPCRRHODOPSN"/>
</dbReference>